<feature type="transmembrane region" description="Helical" evidence="1">
    <location>
        <begin position="167"/>
        <end position="191"/>
    </location>
</feature>
<feature type="transmembrane region" description="Helical" evidence="1">
    <location>
        <begin position="316"/>
        <end position="334"/>
    </location>
</feature>
<proteinExistence type="predicted"/>
<keyword evidence="1" id="KW-1133">Transmembrane helix</keyword>
<dbReference type="GeneID" id="108563771"/>
<dbReference type="RefSeq" id="XP_017778031.1">
    <property type="nucleotide sequence ID" value="XM_017922542.1"/>
</dbReference>
<evidence type="ECO:0000256" key="1">
    <source>
        <dbReference type="SAM" id="Phobius"/>
    </source>
</evidence>
<sequence>MIGPSSQISKLLLTLLLLLMVWYIYMDVNLYMRVQNYPIDRGSIYDNVTFSYSDVAWISCDINPLCDVTVKALLLDHTNHYLFSPLAVIVDNLLKIDDVLWITPNMISFFHVFVAILSAKCISSDSLAYRRIGVLLFEVRTFLDDMDGHVARARKHIKGERSEVGTAGYYIDGICDGLGCIALMIGAFVFLKSNPPRRGYMQLPTTASPSEKEKDTMVYKAKVTTKKVVIKIVCYSIQLIISSAAWNRYIALYQTLLESNDVNLDTYNRQTIVYQSSVFFSVAWLWRIFNVHNLLHCLLLAVFCDKLWEFLKAIQYAGFGVLLGAICVAEIHVADVKDFIYRRIVSF</sequence>
<accession>A0ABM1MTY1</accession>
<organism evidence="2 3">
    <name type="scientific">Nicrophorus vespilloides</name>
    <name type="common">Boreal carrion beetle</name>
    <dbReference type="NCBI Taxonomy" id="110193"/>
    <lineage>
        <taxon>Eukaryota</taxon>
        <taxon>Metazoa</taxon>
        <taxon>Ecdysozoa</taxon>
        <taxon>Arthropoda</taxon>
        <taxon>Hexapoda</taxon>
        <taxon>Insecta</taxon>
        <taxon>Pterygota</taxon>
        <taxon>Neoptera</taxon>
        <taxon>Endopterygota</taxon>
        <taxon>Coleoptera</taxon>
        <taxon>Polyphaga</taxon>
        <taxon>Staphyliniformia</taxon>
        <taxon>Silphidae</taxon>
        <taxon>Nicrophorinae</taxon>
        <taxon>Nicrophorus</taxon>
    </lineage>
</organism>
<feature type="transmembrane region" description="Helical" evidence="1">
    <location>
        <begin position="284"/>
        <end position="304"/>
    </location>
</feature>
<name>A0ABM1MTY1_NICVS</name>
<protein>
    <submittedName>
        <fullName evidence="3">Ceramide phosphoethanolamine synthase</fullName>
    </submittedName>
</protein>
<keyword evidence="1" id="KW-0812">Transmembrane</keyword>
<keyword evidence="1" id="KW-0472">Membrane</keyword>
<feature type="transmembrane region" description="Helical" evidence="1">
    <location>
        <begin position="228"/>
        <end position="246"/>
    </location>
</feature>
<dbReference type="Pfam" id="PF01066">
    <property type="entry name" value="CDP-OH_P_transf"/>
    <property type="match status" value="1"/>
</dbReference>
<dbReference type="Gene3D" id="1.20.120.1760">
    <property type="match status" value="1"/>
</dbReference>
<dbReference type="Proteomes" id="UP000695000">
    <property type="component" value="Unplaced"/>
</dbReference>
<gene>
    <name evidence="3" type="primary">LOC108563771</name>
</gene>
<evidence type="ECO:0000313" key="2">
    <source>
        <dbReference type="Proteomes" id="UP000695000"/>
    </source>
</evidence>
<keyword evidence="2" id="KW-1185">Reference proteome</keyword>
<reference evidence="3" key="1">
    <citation type="submission" date="2025-08" db="UniProtKB">
        <authorList>
            <consortium name="RefSeq"/>
        </authorList>
    </citation>
    <scope>IDENTIFICATION</scope>
    <source>
        <tissue evidence="3">Whole Larva</tissue>
    </source>
</reference>
<evidence type="ECO:0000313" key="3">
    <source>
        <dbReference type="RefSeq" id="XP_017778031.1"/>
    </source>
</evidence>
<dbReference type="InterPro" id="IPR000462">
    <property type="entry name" value="CDP-OH_P_trans"/>
</dbReference>
<dbReference type="InterPro" id="IPR043130">
    <property type="entry name" value="CDP-OH_PTrfase_TM_dom"/>
</dbReference>